<dbReference type="MEROPS" id="S09.A77"/>
<evidence type="ECO:0000313" key="3">
    <source>
        <dbReference type="EMBL" id="ACR11671.1"/>
    </source>
</evidence>
<keyword evidence="4" id="KW-1185">Reference proteome</keyword>
<dbReference type="STRING" id="377629.TERTU_1064"/>
<dbReference type="AlphaFoldDB" id="C5BQZ4"/>
<gene>
    <name evidence="3" type="ordered locus">TERTU_1064</name>
</gene>
<feature type="domain" description="Peptidase S9 prolyl oligopeptidase catalytic" evidence="2">
    <location>
        <begin position="436"/>
        <end position="649"/>
    </location>
</feature>
<organism evidence="3 4">
    <name type="scientific">Teredinibacter turnerae (strain ATCC 39867 / T7901)</name>
    <dbReference type="NCBI Taxonomy" id="377629"/>
    <lineage>
        <taxon>Bacteria</taxon>
        <taxon>Pseudomonadati</taxon>
        <taxon>Pseudomonadota</taxon>
        <taxon>Gammaproteobacteria</taxon>
        <taxon>Cellvibrionales</taxon>
        <taxon>Cellvibrionaceae</taxon>
        <taxon>Teredinibacter</taxon>
    </lineage>
</organism>
<dbReference type="GO" id="GO:0004252">
    <property type="term" value="F:serine-type endopeptidase activity"/>
    <property type="evidence" value="ECO:0007669"/>
    <property type="project" value="TreeGrafter"/>
</dbReference>
<dbReference type="HOGENOM" id="CLU_008615_3_1_6"/>
<dbReference type="PANTHER" id="PTHR42776:SF27">
    <property type="entry name" value="DIPEPTIDYL PEPTIDASE FAMILY MEMBER 6"/>
    <property type="match status" value="1"/>
</dbReference>
<dbReference type="eggNOG" id="COG1506">
    <property type="taxonomic scope" value="Bacteria"/>
</dbReference>
<protein>
    <submittedName>
        <fullName evidence="3">Prolyl oligopeptidase family protein</fullName>
    </submittedName>
</protein>
<evidence type="ECO:0000256" key="1">
    <source>
        <dbReference type="ARBA" id="ARBA00022801"/>
    </source>
</evidence>
<dbReference type="PANTHER" id="PTHR42776">
    <property type="entry name" value="SERINE PEPTIDASE S9 FAMILY MEMBER"/>
    <property type="match status" value="1"/>
</dbReference>
<dbReference type="InterPro" id="IPR029058">
    <property type="entry name" value="AB_hydrolase_fold"/>
</dbReference>
<dbReference type="OrthoDB" id="4269629at2"/>
<evidence type="ECO:0000313" key="4">
    <source>
        <dbReference type="Proteomes" id="UP000009080"/>
    </source>
</evidence>
<sequence length="650" mass="72413">MQRWSSLLLNALLLQVLVVCSLAQAVPSIEEYGKLPEISRIELSPSGKLIAFRKNVDGKDYFIVFSLADWKKIAAIDITERNPQKIEFIDDNNVLLVVSDELRIGGFVGVNTISTAYRLELGSGDVDQLLTLGNKIFPAQNGLGHVVGYSEDRSHIYMTAYVGERTTEKPPYSVMKVNIKKPNRLKEVFQGKNWSTDFFMGKDGQVLAEERYNDEKNIHQLLVPNGRVRDAIFEKETKFVHETFMGLTPDYKSIVVLREDKATSEWGYFLMSLADGKVTPTSITRTDKSVEDAFVDDNRIVRGVMYSGLTPSYYFFDKQLNSFVQQLVAKFPQHSVWISSYSADWQKLVIRVEGSQSSGNYYVVEQGKDPQLIAYSRPSVKAGDVNPIATFAFSGADGLQIPTLLTIPKGNVDKMKNLPLVVYPHGGPKSYDHIGFDFLPQVFASRGYLVAQPQFRGSDGFGADFVRAGWGEWGKKMQSDVDDVVAVLVKKGMVDPARVCIVGWSYGGYAALAGGAFSPDLYKCVVSINGVSDLPKMDSMEVHESGELSSTVDYWRRSWGLSGDNKIDLKSISPAYYADNFKAPVLLIHGDKDKVVSIHQSKAMYSRLKEAGKQVELKIAEGDNHNLIVGENRVEMVKSVVKFIDQNIGK</sequence>
<dbReference type="Proteomes" id="UP000009080">
    <property type="component" value="Chromosome"/>
</dbReference>
<accession>C5BQZ4</accession>
<dbReference type="RefSeq" id="WP_015817783.1">
    <property type="nucleotide sequence ID" value="NC_012997.1"/>
</dbReference>
<dbReference type="EMBL" id="CP001614">
    <property type="protein sequence ID" value="ACR11671.1"/>
    <property type="molecule type" value="Genomic_DNA"/>
</dbReference>
<dbReference type="Gene3D" id="3.40.50.1820">
    <property type="entry name" value="alpha/beta hydrolase"/>
    <property type="match status" value="1"/>
</dbReference>
<dbReference type="InterPro" id="IPR001375">
    <property type="entry name" value="Peptidase_S9_cat"/>
</dbReference>
<dbReference type="Pfam" id="PF00326">
    <property type="entry name" value="Peptidase_S9"/>
    <property type="match status" value="1"/>
</dbReference>
<proteinExistence type="predicted"/>
<dbReference type="SUPFAM" id="SSF53474">
    <property type="entry name" value="alpha/beta-Hydrolases"/>
    <property type="match status" value="1"/>
</dbReference>
<name>C5BQZ4_TERTT</name>
<reference evidence="3 4" key="1">
    <citation type="journal article" date="2009" name="PLoS ONE">
        <title>The complete genome of Teredinibacter turnerae T7901: an intracellular endosymbiont of marine wood-boring bivalves (shipworms).</title>
        <authorList>
            <person name="Yang J.C."/>
            <person name="Madupu R."/>
            <person name="Durkin A.S."/>
            <person name="Ekborg N.A."/>
            <person name="Pedamallu C.S."/>
            <person name="Hostetler J.B."/>
            <person name="Radune D."/>
            <person name="Toms B.S."/>
            <person name="Henrissat B."/>
            <person name="Coutinho P.M."/>
            <person name="Schwarz S."/>
            <person name="Field L."/>
            <person name="Trindade-Silva A.E."/>
            <person name="Soares C.A.G."/>
            <person name="Elshahawi S."/>
            <person name="Hanora A."/>
            <person name="Schmidt E.W."/>
            <person name="Haygood M.G."/>
            <person name="Posfai J."/>
            <person name="Benner J."/>
            <person name="Madinger C."/>
            <person name="Nove J."/>
            <person name="Anton B."/>
            <person name="Chaudhary K."/>
            <person name="Foster J."/>
            <person name="Holman A."/>
            <person name="Kumar S."/>
            <person name="Lessard P.A."/>
            <person name="Luyten Y.A."/>
            <person name="Slatko B."/>
            <person name="Wood N."/>
            <person name="Wu B."/>
            <person name="Teplitski M."/>
            <person name="Mougous J.D."/>
            <person name="Ward N."/>
            <person name="Eisen J.A."/>
            <person name="Badger J.H."/>
            <person name="Distel D.L."/>
        </authorList>
    </citation>
    <scope>NUCLEOTIDE SEQUENCE [LARGE SCALE GENOMIC DNA]</scope>
    <source>
        <strain evidence="4">ATCC 39867 / T7901</strain>
    </source>
</reference>
<keyword evidence="1" id="KW-0378">Hydrolase</keyword>
<dbReference type="KEGG" id="ttu:TERTU_1064"/>
<dbReference type="GO" id="GO:0006508">
    <property type="term" value="P:proteolysis"/>
    <property type="evidence" value="ECO:0007669"/>
    <property type="project" value="InterPro"/>
</dbReference>
<dbReference type="SUPFAM" id="SSF82171">
    <property type="entry name" value="DPP6 N-terminal domain-like"/>
    <property type="match status" value="1"/>
</dbReference>
<evidence type="ECO:0000259" key="2">
    <source>
        <dbReference type="Pfam" id="PF00326"/>
    </source>
</evidence>